<keyword evidence="1" id="KW-0732">Signal</keyword>
<keyword evidence="3" id="KW-0449">Lipoprotein</keyword>
<dbReference type="AlphaFoldDB" id="A0A944MC26"/>
<dbReference type="EMBL" id="JAHHGM010000034">
    <property type="protein sequence ID" value="MBT2991266.1"/>
    <property type="molecule type" value="Genomic_DNA"/>
</dbReference>
<accession>A0A944MC26</accession>
<feature type="chain" id="PRO_5037739615" evidence="1">
    <location>
        <begin position="28"/>
        <end position="325"/>
    </location>
</feature>
<comment type="caution">
    <text evidence="3">The sequence shown here is derived from an EMBL/GenBank/DDBJ whole genome shotgun (WGS) entry which is preliminary data.</text>
</comment>
<proteinExistence type="predicted"/>
<evidence type="ECO:0000313" key="4">
    <source>
        <dbReference type="Proteomes" id="UP000770889"/>
    </source>
</evidence>
<feature type="signal peptide" evidence="1">
    <location>
        <begin position="1"/>
        <end position="27"/>
    </location>
</feature>
<feature type="domain" description="Uncharacterized protein TP-0789" evidence="2">
    <location>
        <begin position="108"/>
        <end position="185"/>
    </location>
</feature>
<gene>
    <name evidence="3" type="ORF">KME65_20075</name>
</gene>
<dbReference type="Proteomes" id="UP000770889">
    <property type="component" value="Unassembled WGS sequence"/>
</dbReference>
<dbReference type="InterPro" id="IPR033399">
    <property type="entry name" value="TP_0789-like"/>
</dbReference>
<dbReference type="Pfam" id="PF17131">
    <property type="entry name" value="LolA_like"/>
    <property type="match status" value="1"/>
</dbReference>
<evidence type="ECO:0000259" key="2">
    <source>
        <dbReference type="Pfam" id="PF17131"/>
    </source>
</evidence>
<organism evidence="3 4">
    <name type="scientific">Candidatus Thiodiazotropha taylori</name>
    <dbReference type="NCBI Taxonomy" id="2792791"/>
    <lineage>
        <taxon>Bacteria</taxon>
        <taxon>Pseudomonadati</taxon>
        <taxon>Pseudomonadota</taxon>
        <taxon>Gammaproteobacteria</taxon>
        <taxon>Chromatiales</taxon>
        <taxon>Sedimenticolaceae</taxon>
        <taxon>Candidatus Thiodiazotropha</taxon>
    </lineage>
</organism>
<evidence type="ECO:0000256" key="1">
    <source>
        <dbReference type="SAM" id="SignalP"/>
    </source>
</evidence>
<dbReference type="CDD" id="cd16329">
    <property type="entry name" value="LolA_like"/>
    <property type="match status" value="1"/>
</dbReference>
<reference evidence="3 4" key="1">
    <citation type="submission" date="2021-05" db="EMBL/GenBank/DDBJ databases">
        <title>Genetic and Functional Diversity in Clade A Lucinid endosymbionts from the Bahamas.</title>
        <authorList>
            <person name="Giani N.M."/>
            <person name="Engel A.S."/>
            <person name="Campbell B.J."/>
        </authorList>
    </citation>
    <scope>NUCLEOTIDE SEQUENCE [LARGE SCALE GENOMIC DNA]</scope>
    <source>
        <strain evidence="3">LUC16012Gg_MoonRockCtena</strain>
    </source>
</reference>
<protein>
    <submittedName>
        <fullName evidence="3">Outer membrane lipoprotein-sorting protein</fullName>
    </submittedName>
</protein>
<evidence type="ECO:0000313" key="3">
    <source>
        <dbReference type="EMBL" id="MBT2991266.1"/>
    </source>
</evidence>
<name>A0A944MC26_9GAMM</name>
<sequence>MTRFNLSLKSRLCLTLLAGVQATNIQAGVDRNLAYPAPDAEPDATAIARQVYFANHFYAFDNFSVKRRGKTLSVLVNKPRRGSPITTAVERHLNNKYAEDDAIRSRDLAIFHSGNLRGTGMLITEYKDDEKSKDYMVWLPRLRKIRRFAQPRHEDAWGGSVFTFGDVTLRKPDDETHELLGKKKMRSCLGMMEALEGKLFRFTGRVPERSCRQVDREVYGLKSTTKFKYWWYDYRISYVDTESFADYRTLYYKKDKLIKIIDRDWGLVNTEGEGDPRALFWKYWYGVDLRTGQESLAVIPRKVVDFNSDLNNSFWTERTLRKIKR</sequence>
<dbReference type="Gene3D" id="2.50.20.10">
    <property type="entry name" value="Lipoprotein localisation LolA/LolB/LppX"/>
    <property type="match status" value="1"/>
</dbReference>